<evidence type="ECO:0000313" key="1">
    <source>
        <dbReference type="EMBL" id="MCG4746450.1"/>
    </source>
</evidence>
<organism evidence="1 2">
    <name type="scientific">Enterocloster aldenensis</name>
    <dbReference type="NCBI Taxonomy" id="358742"/>
    <lineage>
        <taxon>Bacteria</taxon>
        <taxon>Bacillati</taxon>
        <taxon>Bacillota</taxon>
        <taxon>Clostridia</taxon>
        <taxon>Lachnospirales</taxon>
        <taxon>Lachnospiraceae</taxon>
        <taxon>Enterocloster</taxon>
    </lineage>
</organism>
<dbReference type="EMBL" id="JAKNGE010000015">
    <property type="protein sequence ID" value="MCG4746450.1"/>
    <property type="molecule type" value="Genomic_DNA"/>
</dbReference>
<dbReference type="InterPro" id="IPR016181">
    <property type="entry name" value="Acyl_CoA_acyltransferase"/>
</dbReference>
<name>A0AAW5BQJ6_9FIRM</name>
<protein>
    <recommendedName>
        <fullName evidence="3">N-acetyltransferase</fullName>
    </recommendedName>
</protein>
<evidence type="ECO:0008006" key="3">
    <source>
        <dbReference type="Google" id="ProtNLM"/>
    </source>
</evidence>
<gene>
    <name evidence="1" type="ORF">L0N08_13595</name>
</gene>
<dbReference type="RefSeq" id="WP_141267754.1">
    <property type="nucleotide sequence ID" value="NZ_BAABZL010000001.1"/>
</dbReference>
<dbReference type="InterPro" id="IPR053780">
    <property type="entry name" value="Gp66-like"/>
</dbReference>
<comment type="caution">
    <text evidence="1">The sequence shown here is derived from an EMBL/GenBank/DDBJ whole genome shotgun (WGS) entry which is preliminary data.</text>
</comment>
<dbReference type="AlphaFoldDB" id="A0AAW5BQJ6"/>
<sequence length="161" mass="18160">MLTVRHMELADANAYVTEYHRHHKAVRGHRFSLACYEAGRLCGVAIVGRPRSRWINQRTTVEVLRLCTDGTQNACSKLYGACRRAAKALGYDRLITYILEDEDGKSLLASGFSYCYTNKGGSWNQPGRPRTDKAPVCPKQLYEIILNRKEEPEIAGSNQHS</sequence>
<evidence type="ECO:0000313" key="2">
    <source>
        <dbReference type="Proteomes" id="UP001299608"/>
    </source>
</evidence>
<proteinExistence type="predicted"/>
<dbReference type="SUPFAM" id="SSF55729">
    <property type="entry name" value="Acyl-CoA N-acyltransferases (Nat)"/>
    <property type="match status" value="1"/>
</dbReference>
<dbReference type="Proteomes" id="UP001299608">
    <property type="component" value="Unassembled WGS sequence"/>
</dbReference>
<dbReference type="GeneID" id="97209322"/>
<accession>A0AAW5BQJ6</accession>
<dbReference type="NCBIfam" id="NF045478">
    <property type="entry name" value="XF1762_fam"/>
    <property type="match status" value="1"/>
</dbReference>
<reference evidence="1" key="1">
    <citation type="submission" date="2022-01" db="EMBL/GenBank/DDBJ databases">
        <title>Collection of gut derived symbiotic bacterial strains cultured from healthy donors.</title>
        <authorList>
            <person name="Lin H."/>
            <person name="Kohout C."/>
            <person name="Waligurski E."/>
            <person name="Pamer E.G."/>
        </authorList>
    </citation>
    <scope>NUCLEOTIDE SEQUENCE</scope>
    <source>
        <strain evidence="1">DFI.6.55</strain>
    </source>
</reference>